<comment type="catalytic activity">
    <reaction evidence="9">
        <text>4-CDP-2-C-methyl-D-erythritol + ATP = 4-CDP-2-C-methyl-D-erythritol 2-phosphate + ADP + H(+)</text>
        <dbReference type="Rhea" id="RHEA:18437"/>
        <dbReference type="ChEBI" id="CHEBI:15378"/>
        <dbReference type="ChEBI" id="CHEBI:30616"/>
        <dbReference type="ChEBI" id="CHEBI:57823"/>
        <dbReference type="ChEBI" id="CHEBI:57919"/>
        <dbReference type="ChEBI" id="CHEBI:456216"/>
        <dbReference type="EC" id="2.7.1.148"/>
    </reaction>
</comment>
<dbReference type="Pfam" id="PF00288">
    <property type="entry name" value="GHMP_kinases_N"/>
    <property type="match status" value="1"/>
</dbReference>
<evidence type="ECO:0000256" key="9">
    <source>
        <dbReference type="HAMAP-Rule" id="MF_00061"/>
    </source>
</evidence>
<dbReference type="GO" id="GO:0005524">
    <property type="term" value="F:ATP binding"/>
    <property type="evidence" value="ECO:0007669"/>
    <property type="project" value="UniProtKB-UniRule"/>
</dbReference>
<dbReference type="InterPro" id="IPR006204">
    <property type="entry name" value="GHMP_kinase_N_dom"/>
</dbReference>
<feature type="binding site" evidence="9">
    <location>
        <begin position="93"/>
        <end position="103"/>
    </location>
    <ligand>
        <name>ATP</name>
        <dbReference type="ChEBI" id="CHEBI:30616"/>
    </ligand>
</feature>
<keyword evidence="13" id="KW-1185">Reference proteome</keyword>
<dbReference type="InterPro" id="IPR004424">
    <property type="entry name" value="IspE"/>
</dbReference>
<keyword evidence="6 9" id="KW-0418">Kinase</keyword>
<dbReference type="Gene3D" id="3.30.230.10">
    <property type="match status" value="1"/>
</dbReference>
<evidence type="ECO:0000256" key="4">
    <source>
        <dbReference type="ARBA" id="ARBA00022679"/>
    </source>
</evidence>
<keyword evidence="4 9" id="KW-0808">Transferase</keyword>
<dbReference type="PATRIC" id="fig|1122219.3.peg.3436"/>
<organism evidence="12 13">
    <name type="scientific">Megasphaera cerevisiae DSM 20462</name>
    <dbReference type="NCBI Taxonomy" id="1122219"/>
    <lineage>
        <taxon>Bacteria</taxon>
        <taxon>Bacillati</taxon>
        <taxon>Bacillota</taxon>
        <taxon>Negativicutes</taxon>
        <taxon>Veillonellales</taxon>
        <taxon>Veillonellaceae</taxon>
        <taxon>Megasphaera</taxon>
    </lineage>
</organism>
<dbReference type="EC" id="2.7.1.148" evidence="2 9"/>
<evidence type="ECO:0000256" key="7">
    <source>
        <dbReference type="ARBA" id="ARBA00022840"/>
    </source>
</evidence>
<reference evidence="12 13" key="1">
    <citation type="submission" date="2015-06" db="EMBL/GenBank/DDBJ databases">
        <title>Draft genome sequence of beer spoilage bacterium Megasphaera cerevisiae type strain 20462.</title>
        <authorList>
            <person name="Kutumbaka K."/>
            <person name="Pasmowitz J."/>
            <person name="Mategko J."/>
            <person name="Reyes D."/>
            <person name="Friedrich A."/>
            <person name="Han S."/>
            <person name="Martens-Habbena W."/>
            <person name="Neal-McKinney J."/>
            <person name="Janagama H.K."/>
            <person name="Nadala C."/>
            <person name="Samadpour M."/>
        </authorList>
    </citation>
    <scope>NUCLEOTIDE SEQUENCE [LARGE SCALE GENOMIC DNA]</scope>
    <source>
        <strain evidence="12 13">DSM 20462</strain>
    </source>
</reference>
<comment type="similarity">
    <text evidence="1 9">Belongs to the GHMP kinase family. IspE subfamily.</text>
</comment>
<dbReference type="STRING" id="39029.BSR42_11185"/>
<accession>A0A0J6WWU0</accession>
<sequence length="293" mass="32267">MIEEIGYGKINLALQITGRRADGYHDIDTVFQSVGLCDVVRVEEANDLEITCSEKSLACDESNLAYKAYAALRARAVNVKKKFVKIHIEKRIPIAAGLAGGSTDCAAVLRGLNRLWGLGLSVSELCRIGRHIGADVPFCITGGTARGMGIGDVLKPLPSLPEWLVIIVHPHASVYTKEAYALFDSQRCREHVDVDGVEQAVRTQYFTELVRGMGNTFEELIVADVPLIQECRMLLQKYGLKPLMAGSGPTTFALVPPHMDGERVFRQITAEARHMDTYISTLVRGDDNHNENE</sequence>
<evidence type="ECO:0000256" key="1">
    <source>
        <dbReference type="ARBA" id="ARBA00009684"/>
    </source>
</evidence>
<comment type="pathway">
    <text evidence="9">Isoprenoid biosynthesis; isopentenyl diphosphate biosynthesis via DXP pathway; isopentenyl diphosphate from 1-deoxy-D-xylulose 5-phosphate: step 3/6.</text>
</comment>
<name>A0A0J6WWU0_9FIRM</name>
<dbReference type="InterPro" id="IPR013750">
    <property type="entry name" value="GHMP_kinase_C_dom"/>
</dbReference>
<dbReference type="RefSeq" id="WP_048513669.1">
    <property type="nucleotide sequence ID" value="NZ_FUXD01000014.1"/>
</dbReference>
<evidence type="ECO:0000259" key="11">
    <source>
        <dbReference type="Pfam" id="PF08544"/>
    </source>
</evidence>
<dbReference type="EMBL" id="LEKT01000010">
    <property type="protein sequence ID" value="KMO87054.1"/>
    <property type="molecule type" value="Genomic_DNA"/>
</dbReference>
<dbReference type="SUPFAM" id="SSF54211">
    <property type="entry name" value="Ribosomal protein S5 domain 2-like"/>
    <property type="match status" value="1"/>
</dbReference>
<evidence type="ECO:0000313" key="13">
    <source>
        <dbReference type="Proteomes" id="UP000036503"/>
    </source>
</evidence>
<feature type="domain" description="GHMP kinase C-terminal" evidence="11">
    <location>
        <begin position="214"/>
        <end position="271"/>
    </location>
</feature>
<feature type="domain" description="GHMP kinase N-terminal" evidence="10">
    <location>
        <begin position="63"/>
        <end position="143"/>
    </location>
</feature>
<dbReference type="SUPFAM" id="SSF55060">
    <property type="entry name" value="GHMP Kinase, C-terminal domain"/>
    <property type="match status" value="1"/>
</dbReference>
<evidence type="ECO:0000256" key="2">
    <source>
        <dbReference type="ARBA" id="ARBA00012052"/>
    </source>
</evidence>
<dbReference type="GO" id="GO:0016114">
    <property type="term" value="P:terpenoid biosynthetic process"/>
    <property type="evidence" value="ECO:0007669"/>
    <property type="project" value="UniProtKB-UniRule"/>
</dbReference>
<protein>
    <recommendedName>
        <fullName evidence="3 9">4-diphosphocytidyl-2-C-methyl-D-erythritol kinase</fullName>
        <shortName evidence="9">CMK</shortName>
        <ecNumber evidence="2 9">2.7.1.148</ecNumber>
    </recommendedName>
    <alternativeName>
        <fullName evidence="8 9">4-(cytidine-5'-diphospho)-2-C-methyl-D-erythritol kinase</fullName>
    </alternativeName>
</protein>
<dbReference type="GO" id="GO:0050515">
    <property type="term" value="F:4-(cytidine 5'-diphospho)-2-C-methyl-D-erythritol kinase activity"/>
    <property type="evidence" value="ECO:0007669"/>
    <property type="project" value="UniProtKB-UniRule"/>
</dbReference>
<keyword evidence="7 9" id="KW-0067">ATP-binding</keyword>
<proteinExistence type="inferred from homology"/>
<dbReference type="UniPathway" id="UPA00056">
    <property type="reaction ID" value="UER00094"/>
</dbReference>
<dbReference type="GO" id="GO:0019288">
    <property type="term" value="P:isopentenyl diphosphate biosynthetic process, methylerythritol 4-phosphate pathway"/>
    <property type="evidence" value="ECO:0007669"/>
    <property type="project" value="UniProtKB-UniRule"/>
</dbReference>
<dbReference type="HAMAP" id="MF_00061">
    <property type="entry name" value="IspE"/>
    <property type="match status" value="1"/>
</dbReference>
<dbReference type="InterPro" id="IPR014721">
    <property type="entry name" value="Ribsml_uS5_D2-typ_fold_subgr"/>
</dbReference>
<feature type="active site" evidence="9">
    <location>
        <position position="135"/>
    </location>
</feature>
<dbReference type="Gene3D" id="3.30.70.890">
    <property type="entry name" value="GHMP kinase, C-terminal domain"/>
    <property type="match status" value="1"/>
</dbReference>
<comment type="function">
    <text evidence="9">Catalyzes the phosphorylation of the position 2 hydroxy group of 4-diphosphocytidyl-2C-methyl-D-erythritol.</text>
</comment>
<dbReference type="InterPro" id="IPR020568">
    <property type="entry name" value="Ribosomal_Su5_D2-typ_SF"/>
</dbReference>
<keyword evidence="9" id="KW-0414">Isoprene biosynthesis</keyword>
<evidence type="ECO:0000256" key="8">
    <source>
        <dbReference type="ARBA" id="ARBA00032554"/>
    </source>
</evidence>
<evidence type="ECO:0000259" key="10">
    <source>
        <dbReference type="Pfam" id="PF00288"/>
    </source>
</evidence>
<feature type="active site" evidence="9">
    <location>
        <position position="9"/>
    </location>
</feature>
<dbReference type="PANTHER" id="PTHR43527">
    <property type="entry name" value="4-DIPHOSPHOCYTIDYL-2-C-METHYL-D-ERYTHRITOL KINASE, CHLOROPLASTIC"/>
    <property type="match status" value="1"/>
</dbReference>
<dbReference type="AlphaFoldDB" id="A0A0J6WWU0"/>
<dbReference type="InterPro" id="IPR036554">
    <property type="entry name" value="GHMP_kinase_C_sf"/>
</dbReference>
<evidence type="ECO:0000256" key="5">
    <source>
        <dbReference type="ARBA" id="ARBA00022741"/>
    </source>
</evidence>
<evidence type="ECO:0000313" key="12">
    <source>
        <dbReference type="EMBL" id="KMO87054.1"/>
    </source>
</evidence>
<gene>
    <name evidence="9" type="primary">ispE</name>
    <name evidence="12" type="ORF">AB840_04620</name>
</gene>
<dbReference type="PANTHER" id="PTHR43527:SF2">
    <property type="entry name" value="4-DIPHOSPHOCYTIDYL-2-C-METHYL-D-ERYTHRITOL KINASE, CHLOROPLASTIC"/>
    <property type="match status" value="1"/>
</dbReference>
<dbReference type="InParanoid" id="A0A0J6WWU0"/>
<dbReference type="FunCoup" id="A0A0J6WWU0">
    <property type="interactions" value="416"/>
</dbReference>
<evidence type="ECO:0000256" key="3">
    <source>
        <dbReference type="ARBA" id="ARBA00017473"/>
    </source>
</evidence>
<dbReference type="Pfam" id="PF08544">
    <property type="entry name" value="GHMP_kinases_C"/>
    <property type="match status" value="1"/>
</dbReference>
<comment type="caution">
    <text evidence="12">The sequence shown here is derived from an EMBL/GenBank/DDBJ whole genome shotgun (WGS) entry which is preliminary data.</text>
</comment>
<dbReference type="OrthoDB" id="9809438at2"/>
<keyword evidence="5 9" id="KW-0547">Nucleotide-binding</keyword>
<dbReference type="Proteomes" id="UP000036503">
    <property type="component" value="Unassembled WGS sequence"/>
</dbReference>
<dbReference type="NCBIfam" id="TIGR00154">
    <property type="entry name" value="ispE"/>
    <property type="match status" value="1"/>
</dbReference>
<dbReference type="PIRSF" id="PIRSF010376">
    <property type="entry name" value="IspE"/>
    <property type="match status" value="1"/>
</dbReference>
<evidence type="ECO:0000256" key="6">
    <source>
        <dbReference type="ARBA" id="ARBA00022777"/>
    </source>
</evidence>